<dbReference type="GeneID" id="14696134"/>
<gene>
    <name evidence="1" type="ORF">PCYB_003410</name>
</gene>
<dbReference type="Pfam" id="PF05795">
    <property type="entry name" value="Plasmodium_Vir"/>
    <property type="match status" value="1"/>
</dbReference>
<reference evidence="1 2" key="1">
    <citation type="journal article" date="2012" name="Nat. Genet.">
        <title>Plasmodium cynomolgi genome sequences provide insight into Plasmodium vivax and the monkey malaria clade.</title>
        <authorList>
            <person name="Tachibana S."/>
            <person name="Sullivan S.A."/>
            <person name="Kawai S."/>
            <person name="Nakamura S."/>
            <person name="Kim H.R."/>
            <person name="Goto N."/>
            <person name="Arisue N."/>
            <person name="Palacpac N.M.Q."/>
            <person name="Honma H."/>
            <person name="Yagi M."/>
            <person name="Tougan T."/>
            <person name="Katakai Y."/>
            <person name="Kaneko O."/>
            <person name="Mita T."/>
            <person name="Kita K."/>
            <person name="Yasutomi Y."/>
            <person name="Sutton P.L."/>
            <person name="Shakhbatyan R."/>
            <person name="Horii T."/>
            <person name="Yasunaga T."/>
            <person name="Barnwell J.W."/>
            <person name="Escalante A.A."/>
            <person name="Carlton J.M."/>
            <person name="Tanabe K."/>
        </authorList>
    </citation>
    <scope>NUCLEOTIDE SEQUENCE [LARGE SCALE GENOMIC DNA]</scope>
    <source>
        <strain evidence="1 2">B</strain>
    </source>
</reference>
<dbReference type="OrthoDB" id="387595at2759"/>
<organism evidence="1 2">
    <name type="scientific">Plasmodium cynomolgi (strain B)</name>
    <dbReference type="NCBI Taxonomy" id="1120755"/>
    <lineage>
        <taxon>Eukaryota</taxon>
        <taxon>Sar</taxon>
        <taxon>Alveolata</taxon>
        <taxon>Apicomplexa</taxon>
        <taxon>Aconoidasida</taxon>
        <taxon>Haemosporida</taxon>
        <taxon>Plasmodiidae</taxon>
        <taxon>Plasmodium</taxon>
        <taxon>Plasmodium (Plasmodium)</taxon>
    </lineage>
</organism>
<proteinExistence type="predicted"/>
<name>K6VJK8_PLACD</name>
<protein>
    <recommendedName>
        <fullName evidence="3">CYIR protein</fullName>
    </recommendedName>
</protein>
<dbReference type="KEGG" id="pcy:PCYB_003410"/>
<dbReference type="EMBL" id="DF157395">
    <property type="protein sequence ID" value="GAB69592.1"/>
    <property type="molecule type" value="Genomic_DNA"/>
</dbReference>
<evidence type="ECO:0000313" key="1">
    <source>
        <dbReference type="EMBL" id="GAB69592.1"/>
    </source>
</evidence>
<keyword evidence="2" id="KW-1185">Reference proteome</keyword>
<dbReference type="AlphaFoldDB" id="K6VJK8"/>
<evidence type="ECO:0008006" key="3">
    <source>
        <dbReference type="Google" id="ProtNLM"/>
    </source>
</evidence>
<dbReference type="OMA" id="CYHYFKC"/>
<dbReference type="RefSeq" id="XP_004227810.1">
    <property type="nucleotide sequence ID" value="XM_004227762.1"/>
</dbReference>
<dbReference type="InterPro" id="IPR008780">
    <property type="entry name" value="Plasmodium_Vir"/>
</dbReference>
<dbReference type="PhylomeDB" id="K6VJK8"/>
<dbReference type="VEuPathDB" id="PlasmoDB:PCYB_003410"/>
<evidence type="ECO:0000313" key="2">
    <source>
        <dbReference type="Proteomes" id="UP000006319"/>
    </source>
</evidence>
<dbReference type="Proteomes" id="UP000006319">
    <property type="component" value="Unassembled WGS sequence"/>
</dbReference>
<sequence length="451" mass="52603">MSSLTEDEMNYILGNTTSYQIYKKFDAENDLDEYYIHCKEFISSYKTKNEKDEKTCKKIAKNLKELSELASPIKYRDKCLHYKYWIYDQIWKETNIEGNNVGPVINKFLNIQNSVTQSLKLYYCLYNFYSRDLTELKGFHEEKYLYEYFKYYNTLKNKFSTSNANEEKYNKYLKYISDIYIKHKNDLCCDYYGMIGHCYHYFKCEEYYNPNNLLCKLNINKDLSVCNLENKGLSGSDIKKNGLEDSNSDKGIKPQYFSCKEIKSSDGIPFLSCFVLRTGSKNSNKATQIVTAEPANTSKGYISNAIKSIQNSECKVISDNIHATSYKCETKKDLQLSKNGVGVEINKEESVKDYDKLDDDEEETSTKETQNDFRWRIDETIMRCPAHPSDKLGKQLCGHILELRKQGKIEKPPPLKISQIHGVGSVSDNNLLREREEQIRREKNLVFLLEG</sequence>
<accession>K6VJK8</accession>